<feature type="domain" description="Apple" evidence="2">
    <location>
        <begin position="15"/>
        <end position="113"/>
    </location>
</feature>
<feature type="signal peptide" evidence="1">
    <location>
        <begin position="1"/>
        <end position="21"/>
    </location>
</feature>
<dbReference type="SUPFAM" id="SSF57414">
    <property type="entry name" value="Hairpin loop containing domain-like"/>
    <property type="match status" value="1"/>
</dbReference>
<feature type="chain" id="PRO_5012125942" description="Apple domain-containing protein" evidence="1">
    <location>
        <begin position="22"/>
        <end position="131"/>
    </location>
</feature>
<protein>
    <recommendedName>
        <fullName evidence="2">Apple domain-containing protein</fullName>
    </recommendedName>
</protein>
<proteinExistence type="predicted"/>
<evidence type="ECO:0000313" key="3">
    <source>
        <dbReference type="EMBL" id="OWF34850.1"/>
    </source>
</evidence>
<name>A0A210PED4_MIZYE</name>
<dbReference type="Pfam" id="PF00024">
    <property type="entry name" value="PAN_1"/>
    <property type="match status" value="1"/>
</dbReference>
<dbReference type="Gene3D" id="3.50.4.10">
    <property type="entry name" value="Hepatocyte Growth Factor"/>
    <property type="match status" value="1"/>
</dbReference>
<sequence>MIPRPILLSLLVSVCLGTVSTTSQYGVIKAKFTRNNELSFPGKVFENHVIKQFSTKYQVTHCAMECFLNVRCQSFNFDASIRSCQLNDASQIDYPEDLKNTSTPTAEYHLRNAFSLDSVSTCTNSLTITSP</sequence>
<comment type="caution">
    <text evidence="3">The sequence shown here is derived from an EMBL/GenBank/DDBJ whole genome shotgun (WGS) entry which is preliminary data.</text>
</comment>
<dbReference type="Proteomes" id="UP000242188">
    <property type="component" value="Unassembled WGS sequence"/>
</dbReference>
<keyword evidence="4" id="KW-1185">Reference proteome</keyword>
<gene>
    <name evidence="3" type="ORF">KP79_PYT08539</name>
</gene>
<dbReference type="PROSITE" id="PS50948">
    <property type="entry name" value="PAN"/>
    <property type="match status" value="1"/>
</dbReference>
<evidence type="ECO:0000313" key="4">
    <source>
        <dbReference type="Proteomes" id="UP000242188"/>
    </source>
</evidence>
<evidence type="ECO:0000256" key="1">
    <source>
        <dbReference type="SAM" id="SignalP"/>
    </source>
</evidence>
<dbReference type="EMBL" id="NEDP02076749">
    <property type="protein sequence ID" value="OWF34850.1"/>
    <property type="molecule type" value="Genomic_DNA"/>
</dbReference>
<reference evidence="3 4" key="1">
    <citation type="journal article" date="2017" name="Nat. Ecol. Evol.">
        <title>Scallop genome provides insights into evolution of bilaterian karyotype and development.</title>
        <authorList>
            <person name="Wang S."/>
            <person name="Zhang J."/>
            <person name="Jiao W."/>
            <person name="Li J."/>
            <person name="Xun X."/>
            <person name="Sun Y."/>
            <person name="Guo X."/>
            <person name="Huan P."/>
            <person name="Dong B."/>
            <person name="Zhang L."/>
            <person name="Hu X."/>
            <person name="Sun X."/>
            <person name="Wang J."/>
            <person name="Zhao C."/>
            <person name="Wang Y."/>
            <person name="Wang D."/>
            <person name="Huang X."/>
            <person name="Wang R."/>
            <person name="Lv J."/>
            <person name="Li Y."/>
            <person name="Zhang Z."/>
            <person name="Liu B."/>
            <person name="Lu W."/>
            <person name="Hui Y."/>
            <person name="Liang J."/>
            <person name="Zhou Z."/>
            <person name="Hou R."/>
            <person name="Li X."/>
            <person name="Liu Y."/>
            <person name="Li H."/>
            <person name="Ning X."/>
            <person name="Lin Y."/>
            <person name="Zhao L."/>
            <person name="Xing Q."/>
            <person name="Dou J."/>
            <person name="Li Y."/>
            <person name="Mao J."/>
            <person name="Guo H."/>
            <person name="Dou H."/>
            <person name="Li T."/>
            <person name="Mu C."/>
            <person name="Jiang W."/>
            <person name="Fu Q."/>
            <person name="Fu X."/>
            <person name="Miao Y."/>
            <person name="Liu J."/>
            <person name="Yu Q."/>
            <person name="Li R."/>
            <person name="Liao H."/>
            <person name="Li X."/>
            <person name="Kong Y."/>
            <person name="Jiang Z."/>
            <person name="Chourrout D."/>
            <person name="Li R."/>
            <person name="Bao Z."/>
        </authorList>
    </citation>
    <scope>NUCLEOTIDE SEQUENCE [LARGE SCALE GENOMIC DNA]</scope>
    <source>
        <strain evidence="3 4">PY_sf001</strain>
    </source>
</reference>
<keyword evidence="1" id="KW-0732">Signal</keyword>
<organism evidence="3 4">
    <name type="scientific">Mizuhopecten yessoensis</name>
    <name type="common">Japanese scallop</name>
    <name type="synonym">Patinopecten yessoensis</name>
    <dbReference type="NCBI Taxonomy" id="6573"/>
    <lineage>
        <taxon>Eukaryota</taxon>
        <taxon>Metazoa</taxon>
        <taxon>Spiralia</taxon>
        <taxon>Lophotrochozoa</taxon>
        <taxon>Mollusca</taxon>
        <taxon>Bivalvia</taxon>
        <taxon>Autobranchia</taxon>
        <taxon>Pteriomorphia</taxon>
        <taxon>Pectinida</taxon>
        <taxon>Pectinoidea</taxon>
        <taxon>Pectinidae</taxon>
        <taxon>Mizuhopecten</taxon>
    </lineage>
</organism>
<dbReference type="InterPro" id="IPR003609">
    <property type="entry name" value="Pan_app"/>
</dbReference>
<accession>A0A210PED4</accession>
<evidence type="ECO:0000259" key="2">
    <source>
        <dbReference type="PROSITE" id="PS50948"/>
    </source>
</evidence>
<dbReference type="OrthoDB" id="446173at2759"/>
<dbReference type="AlphaFoldDB" id="A0A210PED4"/>